<evidence type="ECO:0000256" key="2">
    <source>
        <dbReference type="SAM" id="SignalP"/>
    </source>
</evidence>
<dbReference type="EMBL" id="JBHSMH010000067">
    <property type="protein sequence ID" value="MFC5470547.1"/>
    <property type="molecule type" value="Genomic_DNA"/>
</dbReference>
<keyword evidence="5" id="KW-1185">Reference proteome</keyword>
<feature type="region of interest" description="Disordered" evidence="1">
    <location>
        <begin position="361"/>
        <end position="394"/>
    </location>
</feature>
<feature type="chain" id="PRO_5045496355" evidence="2">
    <location>
        <begin position="29"/>
        <end position="1326"/>
    </location>
</feature>
<dbReference type="InterPro" id="IPR011081">
    <property type="entry name" value="Big_4"/>
</dbReference>
<name>A0ABW0M014_9BACL</name>
<dbReference type="PANTHER" id="PTHR43308">
    <property type="entry name" value="OUTER MEMBRANE PROTEIN ALPHA-RELATED"/>
    <property type="match status" value="1"/>
</dbReference>
<dbReference type="Pfam" id="PF07532">
    <property type="entry name" value="Big_4"/>
    <property type="match status" value="1"/>
</dbReference>
<feature type="domain" description="SLH" evidence="3">
    <location>
        <begin position="149"/>
        <end position="212"/>
    </location>
</feature>
<sequence length="1326" mass="137064">MKTMGIRKWTIILLVFSMMFSSFGFVSAAESAQSDVKGHWAEKQLNQWLEKGLIKGYADGTVKPENPVTRAELIALINRAFGFTEKADVHFSDIATGNWVYDEAAKAVKAGYMKGNSDGTFGGNQKASRQEVAAIIARLLNLQGDEAAANTFTDAAKFAPWSKAAIGAAVSKKLMQGYGDQTFRPDKSITRAEAVVALDHALQAKAEPQISAYNAAGTYGPATGTQTVSGDVAVNVPGVTLQNMVINGNLLLAAGIGSGDAFLKNVTVNGTTTVQGGGEHSIHFENSVIVNIIVDKKDGKVRIVVEGSTTIEQATINSETQLELGKDTKISTLIANTILKTLGQGFIDKAIISVEGKDSTFEKQPEKLEGSGAPATAPGVGGGNTNAGNNNNNNANIPTPIVSVAEVVSNVAVGTQLESIGLPSIVQVTLNDGSTKSNSVAFWDEGTPSYDGNTAGTYIFSGTLTFPSGVTNPNNIKATATVHVAQPHAPSLAETHGAGTVPGSIQITAAVGAGNHLVIQILGGPASTPSIGDAVPTISVIDPYTSGDDITGMDPIDRKYVALFESDPTNKVVRFKLITLTFADINPIPALNIAGAGMAPGALGDTTTIPSYPGAITSHLVVKVSSLPTSTPNMGDDVPTGEGVINPYTLGEDIDGAAVGGYVALYYTIAGKITHFKDIQLVSGNINTTSVPSIAATASAGSASGTSKLSVPILAGANHYVLVALSSTILTPSVGDVLLGMVGGIDPYASGTNFYANGAYKYVHLYELDSSSKVVKFKLIKLKSTEIKPIPVGSNAPDIDVMTVPGSEEGTTSVVGVPFVAGNHFAIKVAKTTVTANVGDSLPTDATVTNPYISGTNISGMDILTNKIITVYEVDASNKVAGYRNLTLNAGDIAEQTSLPSLFATVAPGSEAGTTSVSDTINPLNHLVVKVSSSSILTPGVGATIASQGVTVPYTSGGNIAGVDPITNKFVAVYEVNSNGLIVSFQLVILAPLDINGNWVPLSIAATAPGSVRGSTRVTGIFGQANHLTIGLSNSPIITPVKGDLAPLNTNPDKAVLENYIQGFDIPFVDATTNKYLGIYEVDSSNKVVSFKLITLVASVINSNGTVPEMTASFEQGGAVGSTKIIADTSIWNHINHLVVKSWGGLPAIGIKVGDAAPTGAGVINPYMNGDITSGVVVGNYVTVYEVNADGYIVQFKTLPLEQIDIKSSTSAIVSTNKLVESSLNNGTLVSGDIIVTAPTGVTFNSGISAADIGISLVNDASIIGASIITMGYNFTVAYVNDNQIKVTIIVPVPATSHTANNSFDFVIEGAGSTYSTGRIHVIFND</sequence>
<dbReference type="Proteomes" id="UP001596105">
    <property type="component" value="Unassembled WGS sequence"/>
</dbReference>
<organism evidence="4 5">
    <name type="scientific">Cohnella suwonensis</name>
    <dbReference type="NCBI Taxonomy" id="696072"/>
    <lineage>
        <taxon>Bacteria</taxon>
        <taxon>Bacillati</taxon>
        <taxon>Bacillota</taxon>
        <taxon>Bacilli</taxon>
        <taxon>Bacillales</taxon>
        <taxon>Paenibacillaceae</taxon>
        <taxon>Cohnella</taxon>
    </lineage>
</organism>
<evidence type="ECO:0000313" key="5">
    <source>
        <dbReference type="Proteomes" id="UP001596105"/>
    </source>
</evidence>
<reference evidence="5" key="1">
    <citation type="journal article" date="2019" name="Int. J. Syst. Evol. Microbiol.">
        <title>The Global Catalogue of Microorganisms (GCM) 10K type strain sequencing project: providing services to taxonomists for standard genome sequencing and annotation.</title>
        <authorList>
            <consortium name="The Broad Institute Genomics Platform"/>
            <consortium name="The Broad Institute Genome Sequencing Center for Infectious Disease"/>
            <person name="Wu L."/>
            <person name="Ma J."/>
        </authorList>
    </citation>
    <scope>NUCLEOTIDE SEQUENCE [LARGE SCALE GENOMIC DNA]</scope>
    <source>
        <strain evidence="5">CCUG 57113</strain>
    </source>
</reference>
<dbReference type="InterPro" id="IPR001119">
    <property type="entry name" value="SLH_dom"/>
</dbReference>
<dbReference type="Pfam" id="PF00395">
    <property type="entry name" value="SLH"/>
    <property type="match status" value="3"/>
</dbReference>
<feature type="signal peptide" evidence="2">
    <location>
        <begin position="1"/>
        <end position="28"/>
    </location>
</feature>
<dbReference type="Pfam" id="PF18316">
    <property type="entry name" value="S-l_SbsC_C"/>
    <property type="match status" value="6"/>
</dbReference>
<proteinExistence type="predicted"/>
<evidence type="ECO:0000259" key="3">
    <source>
        <dbReference type="PROSITE" id="PS51272"/>
    </source>
</evidence>
<keyword evidence="2" id="KW-0732">Signal</keyword>
<protein>
    <submittedName>
        <fullName evidence="4">S-layer homology domain-containing protein</fullName>
    </submittedName>
</protein>
<comment type="caution">
    <text evidence="4">The sequence shown here is derived from an EMBL/GenBank/DDBJ whole genome shotgun (WGS) entry which is preliminary data.</text>
</comment>
<dbReference type="PROSITE" id="PS51272">
    <property type="entry name" value="SLH"/>
    <property type="match status" value="3"/>
</dbReference>
<dbReference type="InterPro" id="IPR051465">
    <property type="entry name" value="Cell_Envelope_Struct_Comp"/>
</dbReference>
<dbReference type="InterPro" id="IPR040751">
    <property type="entry name" value="SbsC_C"/>
</dbReference>
<dbReference type="RefSeq" id="WP_209749023.1">
    <property type="nucleotide sequence ID" value="NZ_JBHSMH010000067.1"/>
</dbReference>
<feature type="domain" description="SLH" evidence="3">
    <location>
        <begin position="92"/>
        <end position="148"/>
    </location>
</feature>
<feature type="domain" description="SLH" evidence="3">
    <location>
        <begin position="28"/>
        <end position="91"/>
    </location>
</feature>
<accession>A0ABW0M014</accession>
<evidence type="ECO:0000256" key="1">
    <source>
        <dbReference type="SAM" id="MobiDB-lite"/>
    </source>
</evidence>
<gene>
    <name evidence="4" type="ORF">ACFPPD_17790</name>
</gene>
<evidence type="ECO:0000313" key="4">
    <source>
        <dbReference type="EMBL" id="MFC5470547.1"/>
    </source>
</evidence>